<comment type="caution">
    <text evidence="2">The sequence shown here is derived from an EMBL/GenBank/DDBJ whole genome shotgun (WGS) entry which is preliminary data.</text>
</comment>
<organism evidence="2 3">
    <name type="scientific">Sporothrix epigloea</name>
    <dbReference type="NCBI Taxonomy" id="1892477"/>
    <lineage>
        <taxon>Eukaryota</taxon>
        <taxon>Fungi</taxon>
        <taxon>Dikarya</taxon>
        <taxon>Ascomycota</taxon>
        <taxon>Pezizomycotina</taxon>
        <taxon>Sordariomycetes</taxon>
        <taxon>Sordariomycetidae</taxon>
        <taxon>Ophiostomatales</taxon>
        <taxon>Ophiostomataceae</taxon>
        <taxon>Sporothrix</taxon>
    </lineage>
</organism>
<evidence type="ECO:0000313" key="3">
    <source>
        <dbReference type="Proteomes" id="UP001642502"/>
    </source>
</evidence>
<feature type="region of interest" description="Disordered" evidence="1">
    <location>
        <begin position="547"/>
        <end position="569"/>
    </location>
</feature>
<evidence type="ECO:0000313" key="2">
    <source>
        <dbReference type="EMBL" id="CAK7265688.1"/>
    </source>
</evidence>
<accession>A0ABP0DBU5</accession>
<dbReference type="EMBL" id="CAWUON010000013">
    <property type="protein sequence ID" value="CAK7265688.1"/>
    <property type="molecule type" value="Genomic_DNA"/>
</dbReference>
<evidence type="ECO:0000256" key="1">
    <source>
        <dbReference type="SAM" id="MobiDB-lite"/>
    </source>
</evidence>
<dbReference type="Proteomes" id="UP001642502">
    <property type="component" value="Unassembled WGS sequence"/>
</dbReference>
<feature type="compositionally biased region" description="Basic residues" evidence="1">
    <location>
        <begin position="480"/>
        <end position="489"/>
    </location>
</feature>
<feature type="compositionally biased region" description="Low complexity" evidence="1">
    <location>
        <begin position="441"/>
        <end position="460"/>
    </location>
</feature>
<proteinExistence type="predicted"/>
<gene>
    <name evidence="2" type="ORF">SEPCBS119000_001645</name>
</gene>
<sequence>MSTDLANRALKPIEFLQNLNEDYITDYIHDHGDFPPQEILNSLTSKWHITSYVRIYVQQQNRDTLREQLAAMNAWRPLFLAVPPGQATGHKLTASPPVKKTEAPLRGVPLLDGKATAWNIRLQEKSSSYNSETSSPLIFNYHEARQIRAEYASLEFRMVPPHRRFEFRNGIEQQRQLVGKLYDAIMNMEDILEEKKPISFKNTVSTDESNSKTLDITAGKGATRAITQGKKRTFSELACGIELEKPHQESQRLCEEGLHDHVLAAKGPQKTKESISVIKVKSLSRIEVEMLCWEILYTIRDVDRGQLPFLSWSGRDWGWDAQFSTFRDRFEAVATTLRRSKAAVCSLLESDYMARLAAHPRRELRRKQNNRSQNAERNAQVFIGRHAIGTGQVQVGATGDLQDRDGNVVAAAGAFHDNLIEQTRKLGQLSQQEPTAKKARLAPNAADAAASAEAPKPTSAELARGTGHSDASKVQEPVVRKPRKLKPKPASKVLAAISGNGKNVSNKAVVMGAKSDIQLVPAVNTTAPLGSSMVAVKVSPDSPVSYLEPVTSNSKSSSDDGTLGDMPTLSPEAVAEQSADSAMSISWDTDDQWNAVQQPARYFDPTAPSIGLDLGLDMDMDMAWEHCMSSPSLWLTQSEDEFGNLFGDSSSTKNNDDDLW</sequence>
<protein>
    <submittedName>
        <fullName evidence="2">Uncharacterized protein</fullName>
    </submittedName>
</protein>
<keyword evidence="3" id="KW-1185">Reference proteome</keyword>
<feature type="region of interest" description="Disordered" evidence="1">
    <location>
        <begin position="428"/>
        <end position="490"/>
    </location>
</feature>
<name>A0ABP0DBU5_9PEZI</name>
<feature type="compositionally biased region" description="Polar residues" evidence="1">
    <location>
        <begin position="550"/>
        <end position="560"/>
    </location>
</feature>
<reference evidence="2 3" key="1">
    <citation type="submission" date="2024-01" db="EMBL/GenBank/DDBJ databases">
        <authorList>
            <person name="Allen C."/>
            <person name="Tagirdzhanova G."/>
        </authorList>
    </citation>
    <scope>NUCLEOTIDE SEQUENCE [LARGE SCALE GENOMIC DNA]</scope>
    <source>
        <strain evidence="2 3">CBS 119000</strain>
    </source>
</reference>